<comment type="function">
    <text evidence="21">Membrane-bound part that has no transcription factor activity and remains attached to the endoplasmic reticulum membrane following cleavage.</text>
</comment>
<dbReference type="GO" id="GO:0008233">
    <property type="term" value="F:peptidase activity"/>
    <property type="evidence" value="ECO:0007669"/>
    <property type="project" value="UniProtKB-KW"/>
</dbReference>
<feature type="region of interest" description="Disordered" evidence="26">
    <location>
        <begin position="730"/>
        <end position="758"/>
    </location>
</feature>
<dbReference type="InterPro" id="IPR037141">
    <property type="entry name" value="NDT80_DNA-bd_dom_sf"/>
</dbReference>
<evidence type="ECO:0000256" key="12">
    <source>
        <dbReference type="ARBA" id="ARBA00022989"/>
    </source>
</evidence>
<evidence type="ECO:0000256" key="11">
    <source>
        <dbReference type="ARBA" id="ARBA00022824"/>
    </source>
</evidence>
<dbReference type="PANTHER" id="PTHR13029">
    <property type="match status" value="1"/>
</dbReference>
<dbReference type="Pfam" id="PF05224">
    <property type="entry name" value="NDT80_PhoG"/>
    <property type="match status" value="1"/>
</dbReference>
<dbReference type="SUPFAM" id="SSF49417">
    <property type="entry name" value="p53-like transcription factors"/>
    <property type="match status" value="1"/>
</dbReference>
<evidence type="ECO:0000256" key="13">
    <source>
        <dbReference type="ARBA" id="ARBA00023015"/>
    </source>
</evidence>
<evidence type="ECO:0000256" key="27">
    <source>
        <dbReference type="SAM" id="Phobius"/>
    </source>
</evidence>
<keyword evidence="6" id="KW-0645">Protease</keyword>
<sequence length="917" mass="101551">MDVLGENEALQQFFEGHDVTGVLESPVVDTSMLEQYLSNDLDPSTFMLPESPPDSGSEPCSPPQIPDVRSGSSWSDQVMPLPAESPSTASCLFKDGIPGWQTGPPQHPDFMTLTNSCAKPSAPPLPIPCLLEPSPPCQGTAFPYVPPRPPYLSGTVFPEPKKRKHSDSIEGGVDSHPWNDPSRPKRPITVNAEPTGEAPSYDGDGQNGSSCPGAYQSLTWDVYQSNQWTALYSSSYKSLPAPGYHVDTDKGFNYSATDEAFVCQKKNHFQVTVHIGMAGNPTYVKTPQGVKPIENFYVKVFGIKVEAQNHVITIEQSQSDRSKKPFLPVKVSLPEDKITKVTLGRLHFSETTANNMRKKGKPNPDQRYFMLVVGLYASVEEEQYLLVAHVSEQIIVRASNPGQFENDSELLWQRGNTPDAVACHGRVGINTDSPDEALVVCGNMKVMGTVMHPSDRRAKQNIQEVDSTEQLKRIAQMRIVEYDYKPEFALQMGIDQTHETGIIAQEVKELLPSAVKEVGNVTCADGEKIPKFLMVDKEQIFMENVGAVKQLCKLTDNLENRIQELEVWNRQLAKLKRMGSLTSTLSAKSAHRKVSKNCSIPPSPKPSPIASAKKCLSEKYEHCSRNKIFQATIIALVSTMAFCVISITALYMLTLNDDYNASPGNSNVSLPSTPASTTTFPSSFSPPASTSSTTQPTMTPSPQPPDVDFCGLMYCEVVYCCPSGPSNNTASSPEPFPATTSPVSHTDTPHTVSSSGRENNNIYERIFGHLKDDKDWKNTTIKSVFIKENQQIIDQQYCVKDHCGSGNYTYVIPISKYMHEDMRVTLQMNTTEALVIYLCKSYKGTDCVGLQEENSPENLLSNTQGYEHIWPLPVAHLYWSSYHFRVVVAGQADCNTDPNYVGVLFTDYHIYFYRRCT</sequence>
<keyword evidence="17" id="KW-0010">Activator</keyword>
<gene>
    <name evidence="30" type="primary">Myrfl</name>
    <name evidence="30" type="ORF">GTO95_0017302</name>
</gene>
<keyword evidence="19" id="KW-0325">Glycoprotein</keyword>
<evidence type="ECO:0000256" key="1">
    <source>
        <dbReference type="ARBA" id="ARBA00004123"/>
    </source>
</evidence>
<evidence type="ECO:0000256" key="22">
    <source>
        <dbReference type="ARBA" id="ARBA00060149"/>
    </source>
</evidence>
<dbReference type="InterPro" id="IPR008967">
    <property type="entry name" value="p53-like_TF_DNA-bd_sf"/>
</dbReference>
<evidence type="ECO:0000256" key="3">
    <source>
        <dbReference type="ARBA" id="ARBA00004496"/>
    </source>
</evidence>
<feature type="DNA-binding region" description="NDT80" evidence="25">
    <location>
        <begin position="142"/>
        <end position="408"/>
    </location>
</feature>
<dbReference type="FunFam" id="2.60.40.1390:FF:000001">
    <property type="entry name" value="Myelin gene regulatory factor"/>
    <property type="match status" value="1"/>
</dbReference>
<feature type="non-terminal residue" evidence="30">
    <location>
        <position position="1"/>
    </location>
</feature>
<keyword evidence="13" id="KW-0805">Transcription regulation</keyword>
<comment type="subcellular location">
    <subcellularLocation>
        <location evidence="3">Cytoplasm</location>
    </subcellularLocation>
    <subcellularLocation>
        <location evidence="2">Endoplasmic reticulum membrane</location>
        <topology evidence="2">Single-pass membrane protein</topology>
    </subcellularLocation>
    <subcellularLocation>
        <location evidence="1">Nucleus</location>
    </subcellularLocation>
</comment>
<dbReference type="Proteomes" id="UP000736164">
    <property type="component" value="Unassembled WGS sequence"/>
</dbReference>
<dbReference type="GO" id="GO:0043565">
    <property type="term" value="F:sequence-specific DNA binding"/>
    <property type="evidence" value="ECO:0007669"/>
    <property type="project" value="TreeGrafter"/>
</dbReference>
<keyword evidence="11" id="KW-0256">Endoplasmic reticulum</keyword>
<keyword evidence="5" id="KW-0963">Cytoplasm</keyword>
<dbReference type="InterPro" id="IPR026932">
    <property type="entry name" value="MYRF_ICA"/>
</dbReference>
<evidence type="ECO:0000256" key="17">
    <source>
        <dbReference type="ARBA" id="ARBA00023159"/>
    </source>
</evidence>
<evidence type="ECO:0000256" key="16">
    <source>
        <dbReference type="ARBA" id="ARBA00023136"/>
    </source>
</evidence>
<dbReference type="GO" id="GO:0045893">
    <property type="term" value="P:positive regulation of DNA-templated transcription"/>
    <property type="evidence" value="ECO:0007669"/>
    <property type="project" value="TreeGrafter"/>
</dbReference>
<keyword evidence="12 27" id="KW-1133">Transmembrane helix</keyword>
<dbReference type="GO" id="GO:0005789">
    <property type="term" value="C:endoplasmic reticulum membrane"/>
    <property type="evidence" value="ECO:0007669"/>
    <property type="project" value="UniProtKB-SubCell"/>
</dbReference>
<evidence type="ECO:0000256" key="26">
    <source>
        <dbReference type="SAM" id="MobiDB-lite"/>
    </source>
</evidence>
<evidence type="ECO:0000259" key="29">
    <source>
        <dbReference type="PROSITE" id="PS51688"/>
    </source>
</evidence>
<dbReference type="AlphaFoldDB" id="A0A8J7NK63"/>
<feature type="domain" description="NDT80" evidence="28">
    <location>
        <begin position="142"/>
        <end position="408"/>
    </location>
</feature>
<evidence type="ECO:0000256" key="18">
    <source>
        <dbReference type="ARBA" id="ARBA00023163"/>
    </source>
</evidence>
<organism evidence="30 31">
    <name type="scientific">Atractosteus spatula</name>
    <name type="common">Alligator gar</name>
    <name type="synonym">Lepisosteus spatula</name>
    <dbReference type="NCBI Taxonomy" id="7917"/>
    <lineage>
        <taxon>Eukaryota</taxon>
        <taxon>Metazoa</taxon>
        <taxon>Chordata</taxon>
        <taxon>Craniata</taxon>
        <taxon>Vertebrata</taxon>
        <taxon>Euteleostomi</taxon>
        <taxon>Actinopterygii</taxon>
        <taxon>Neopterygii</taxon>
        <taxon>Holostei</taxon>
        <taxon>Semionotiformes</taxon>
        <taxon>Lepisosteidae</taxon>
        <taxon>Atractosteus</taxon>
    </lineage>
</organism>
<dbReference type="GO" id="GO:0005634">
    <property type="term" value="C:nucleus"/>
    <property type="evidence" value="ECO:0007669"/>
    <property type="project" value="UniProtKB-SubCell"/>
</dbReference>
<feature type="domain" description="Peptidase S74" evidence="29">
    <location>
        <begin position="454"/>
        <end position="562"/>
    </location>
</feature>
<evidence type="ECO:0000256" key="25">
    <source>
        <dbReference type="PROSITE-ProRule" id="PRU00850"/>
    </source>
</evidence>
<evidence type="ECO:0000256" key="24">
    <source>
        <dbReference type="ARBA" id="ARBA00075238"/>
    </source>
</evidence>
<name>A0A8J7NK63_ATRSP</name>
<dbReference type="PROSITE" id="PS51688">
    <property type="entry name" value="ICA"/>
    <property type="match status" value="1"/>
</dbReference>
<comment type="similarity">
    <text evidence="4">Belongs to the MRF family.</text>
</comment>
<keyword evidence="18" id="KW-0804">Transcription</keyword>
<dbReference type="Pfam" id="PF13887">
    <property type="entry name" value="MYRF_ICA"/>
    <property type="match status" value="1"/>
</dbReference>
<dbReference type="FunFam" id="2.60.40.1390:FF:000011">
    <property type="entry name" value="Myelin regulatory factor-like"/>
    <property type="match status" value="1"/>
</dbReference>
<comment type="caution">
    <text evidence="30">The sequence shown here is derived from an EMBL/GenBank/DDBJ whole genome shotgun (WGS) entry which is preliminary data.</text>
</comment>
<keyword evidence="14" id="KW-0175">Coiled coil</keyword>
<proteinExistence type="inferred from homology"/>
<comment type="function">
    <text evidence="22">Constitutes a precursor of the transcription factor. Mediates the autocatalytic cleavage that releases the Myelin regulatory factor, N-terminal component that specifically activates transcription of central nervous system (CNS) myelin genes.</text>
</comment>
<evidence type="ECO:0000256" key="15">
    <source>
        <dbReference type="ARBA" id="ARBA00023125"/>
    </source>
</evidence>
<dbReference type="InterPro" id="IPR030392">
    <property type="entry name" value="S74_ICA"/>
</dbReference>
<keyword evidence="8" id="KW-0221">Differentiation</keyword>
<accession>A0A8J7NK63</accession>
<evidence type="ECO:0000313" key="30">
    <source>
        <dbReference type="EMBL" id="MBN3313599.1"/>
    </source>
</evidence>
<evidence type="ECO:0000313" key="31">
    <source>
        <dbReference type="Proteomes" id="UP000736164"/>
    </source>
</evidence>
<feature type="region of interest" description="Disordered" evidence="26">
    <location>
        <begin position="41"/>
        <end position="87"/>
    </location>
</feature>
<evidence type="ECO:0000256" key="14">
    <source>
        <dbReference type="ARBA" id="ARBA00023054"/>
    </source>
</evidence>
<dbReference type="PANTHER" id="PTHR13029:SF17">
    <property type="entry name" value="MYELIN REGULATORY FACTOR-LIKE PROTEIN"/>
    <property type="match status" value="1"/>
</dbReference>
<feature type="compositionally biased region" description="Low complexity" evidence="26">
    <location>
        <begin position="671"/>
        <end position="698"/>
    </location>
</feature>
<feature type="region of interest" description="Disordered" evidence="26">
    <location>
        <begin position="159"/>
        <end position="209"/>
    </location>
</feature>
<dbReference type="EMBL" id="JAAWVO010012157">
    <property type="protein sequence ID" value="MBN3313599.1"/>
    <property type="molecule type" value="Genomic_DNA"/>
</dbReference>
<evidence type="ECO:0000256" key="23">
    <source>
        <dbReference type="ARBA" id="ARBA00067854"/>
    </source>
</evidence>
<dbReference type="Pfam" id="PF13888">
    <property type="entry name" value="MRF_C2"/>
    <property type="match status" value="1"/>
</dbReference>
<dbReference type="PROSITE" id="PS51517">
    <property type="entry name" value="NDT80"/>
    <property type="match status" value="1"/>
</dbReference>
<evidence type="ECO:0000256" key="4">
    <source>
        <dbReference type="ARBA" id="ARBA00008221"/>
    </source>
</evidence>
<keyword evidence="31" id="KW-1185">Reference proteome</keyword>
<keyword evidence="16 27" id="KW-0472">Membrane</keyword>
<feature type="non-terminal residue" evidence="30">
    <location>
        <position position="917"/>
    </location>
</feature>
<evidence type="ECO:0000256" key="5">
    <source>
        <dbReference type="ARBA" id="ARBA00022490"/>
    </source>
</evidence>
<feature type="region of interest" description="Disordered" evidence="26">
    <location>
        <begin position="669"/>
        <end position="702"/>
    </location>
</feature>
<feature type="transmembrane region" description="Helical" evidence="27">
    <location>
        <begin position="628"/>
        <end position="653"/>
    </location>
</feature>
<reference evidence="30" key="1">
    <citation type="journal article" date="2021" name="Cell">
        <title>Tracing the genetic footprints of vertebrate landing in non-teleost ray-finned fishes.</title>
        <authorList>
            <person name="Bi X."/>
            <person name="Wang K."/>
            <person name="Yang L."/>
            <person name="Pan H."/>
            <person name="Jiang H."/>
            <person name="Wei Q."/>
            <person name="Fang M."/>
            <person name="Yu H."/>
            <person name="Zhu C."/>
            <person name="Cai Y."/>
            <person name="He Y."/>
            <person name="Gan X."/>
            <person name="Zeng H."/>
            <person name="Yu D."/>
            <person name="Zhu Y."/>
            <person name="Jiang H."/>
            <person name="Qiu Q."/>
            <person name="Yang H."/>
            <person name="Zhang Y.E."/>
            <person name="Wang W."/>
            <person name="Zhu M."/>
            <person name="He S."/>
            <person name="Zhang G."/>
        </authorList>
    </citation>
    <scope>NUCLEOTIDE SEQUENCE</scope>
    <source>
        <strain evidence="30">Allg_001</strain>
    </source>
</reference>
<evidence type="ECO:0000256" key="19">
    <source>
        <dbReference type="ARBA" id="ARBA00023180"/>
    </source>
</evidence>
<evidence type="ECO:0000256" key="8">
    <source>
        <dbReference type="ARBA" id="ARBA00022782"/>
    </source>
</evidence>
<evidence type="ECO:0000256" key="9">
    <source>
        <dbReference type="ARBA" id="ARBA00022801"/>
    </source>
</evidence>
<evidence type="ECO:0000256" key="6">
    <source>
        <dbReference type="ARBA" id="ARBA00022670"/>
    </source>
</evidence>
<dbReference type="GO" id="GO:0003700">
    <property type="term" value="F:DNA-binding transcription factor activity"/>
    <property type="evidence" value="ECO:0007669"/>
    <property type="project" value="UniProtKB-UniRule"/>
</dbReference>
<dbReference type="Pfam" id="PF13884">
    <property type="entry name" value="Peptidase_S74"/>
    <property type="match status" value="1"/>
</dbReference>
<dbReference type="InterPro" id="IPR025719">
    <property type="entry name" value="MYRF_C2"/>
</dbReference>
<evidence type="ECO:0000256" key="7">
    <source>
        <dbReference type="ARBA" id="ARBA00022692"/>
    </source>
</evidence>
<dbReference type="InterPro" id="IPR024061">
    <property type="entry name" value="NDT80_DNA-bd_dom"/>
</dbReference>
<dbReference type="GO" id="GO:0030154">
    <property type="term" value="P:cell differentiation"/>
    <property type="evidence" value="ECO:0007669"/>
    <property type="project" value="UniProtKB-KW"/>
</dbReference>
<evidence type="ECO:0000256" key="2">
    <source>
        <dbReference type="ARBA" id="ARBA00004389"/>
    </source>
</evidence>
<keyword evidence="9" id="KW-0378">Hydrolase</keyword>
<evidence type="ECO:0000256" key="21">
    <source>
        <dbReference type="ARBA" id="ARBA00057438"/>
    </source>
</evidence>
<evidence type="ECO:0000259" key="28">
    <source>
        <dbReference type="PROSITE" id="PS51517"/>
    </source>
</evidence>
<protein>
    <recommendedName>
        <fullName evidence="23">Myelin regulatory factor</fullName>
    </recommendedName>
    <alternativeName>
        <fullName evidence="24">Myelin gene regulatory factor</fullName>
    </alternativeName>
</protein>
<keyword evidence="15 25" id="KW-0238">DNA-binding</keyword>
<dbReference type="InterPro" id="IPR051577">
    <property type="entry name" value="MRF-like"/>
</dbReference>
<dbReference type="Gene3D" id="2.60.40.1390">
    <property type="entry name" value="NDT80 DNA-binding domain"/>
    <property type="match status" value="2"/>
</dbReference>
<dbReference type="GO" id="GO:0016540">
    <property type="term" value="P:protein autoprocessing"/>
    <property type="evidence" value="ECO:0007669"/>
    <property type="project" value="InterPro"/>
</dbReference>
<evidence type="ECO:0000256" key="10">
    <source>
        <dbReference type="ARBA" id="ARBA00022813"/>
    </source>
</evidence>
<keyword evidence="20" id="KW-0539">Nucleus</keyword>
<keyword evidence="10" id="KW-0068">Autocatalytic cleavage</keyword>
<evidence type="ECO:0000256" key="20">
    <source>
        <dbReference type="ARBA" id="ARBA00023242"/>
    </source>
</evidence>
<keyword evidence="7 27" id="KW-0812">Transmembrane</keyword>